<organism evidence="3 4">
    <name type="scientific">Roseovarius nanhaiticus</name>
    <dbReference type="NCBI Taxonomy" id="573024"/>
    <lineage>
        <taxon>Bacteria</taxon>
        <taxon>Pseudomonadati</taxon>
        <taxon>Pseudomonadota</taxon>
        <taxon>Alphaproteobacteria</taxon>
        <taxon>Rhodobacterales</taxon>
        <taxon>Roseobacteraceae</taxon>
        <taxon>Roseovarius</taxon>
    </lineage>
</organism>
<dbReference type="SUPFAM" id="SSF55920">
    <property type="entry name" value="Creatinase/aminopeptidase"/>
    <property type="match status" value="1"/>
</dbReference>
<dbReference type="InterPro" id="IPR036005">
    <property type="entry name" value="Creatinase/aminopeptidase-like"/>
</dbReference>
<evidence type="ECO:0000259" key="1">
    <source>
        <dbReference type="Pfam" id="PF00557"/>
    </source>
</evidence>
<keyword evidence="3" id="KW-0031">Aminopeptidase</keyword>
<dbReference type="Gene3D" id="3.40.350.10">
    <property type="entry name" value="Creatinase/prolidase N-terminal domain"/>
    <property type="match status" value="1"/>
</dbReference>
<evidence type="ECO:0000313" key="4">
    <source>
        <dbReference type="Proteomes" id="UP000186019"/>
    </source>
</evidence>
<evidence type="ECO:0000259" key="2">
    <source>
        <dbReference type="Pfam" id="PF01321"/>
    </source>
</evidence>
<dbReference type="RefSeq" id="WP_076532701.1">
    <property type="nucleotide sequence ID" value="NZ_FOAC01000001.1"/>
</dbReference>
<evidence type="ECO:0000313" key="3">
    <source>
        <dbReference type="EMBL" id="SIS08573.1"/>
    </source>
</evidence>
<dbReference type="OrthoDB" id="9806388at2"/>
<dbReference type="InterPro" id="IPR000587">
    <property type="entry name" value="Creatinase_N"/>
</dbReference>
<keyword evidence="3" id="KW-0378">Hydrolase</keyword>
<dbReference type="Pfam" id="PF01321">
    <property type="entry name" value="Creatinase_N"/>
    <property type="match status" value="1"/>
</dbReference>
<name>A0A1N7G7I9_9RHOB</name>
<dbReference type="GO" id="GO:0004177">
    <property type="term" value="F:aminopeptidase activity"/>
    <property type="evidence" value="ECO:0007669"/>
    <property type="project" value="UniProtKB-KW"/>
</dbReference>
<dbReference type="SUPFAM" id="SSF53092">
    <property type="entry name" value="Creatinase/prolidase N-terminal domain"/>
    <property type="match status" value="1"/>
</dbReference>
<dbReference type="Proteomes" id="UP000186019">
    <property type="component" value="Unassembled WGS sequence"/>
</dbReference>
<feature type="domain" description="Peptidase M24" evidence="1">
    <location>
        <begin position="161"/>
        <end position="357"/>
    </location>
</feature>
<dbReference type="EMBL" id="FTNV01000001">
    <property type="protein sequence ID" value="SIS08573.1"/>
    <property type="molecule type" value="Genomic_DNA"/>
</dbReference>
<dbReference type="Gene3D" id="3.90.230.10">
    <property type="entry name" value="Creatinase/methionine aminopeptidase superfamily"/>
    <property type="match status" value="1"/>
</dbReference>
<accession>A0A1N7G7I9</accession>
<dbReference type="AlphaFoldDB" id="A0A1N7G7I9"/>
<dbReference type="GO" id="GO:0008235">
    <property type="term" value="F:metalloexopeptidase activity"/>
    <property type="evidence" value="ECO:0007669"/>
    <property type="project" value="UniProtKB-ARBA"/>
</dbReference>
<proteinExistence type="predicted"/>
<dbReference type="InterPro" id="IPR029149">
    <property type="entry name" value="Creatin/AminoP/Spt16_N"/>
</dbReference>
<protein>
    <submittedName>
        <fullName evidence="3">Xaa-Pro aminopeptidase</fullName>
    </submittedName>
</protein>
<keyword evidence="3" id="KW-0645">Protease</keyword>
<dbReference type="PRINTS" id="PR00599">
    <property type="entry name" value="MAPEPTIDASE"/>
</dbReference>
<gene>
    <name evidence="3" type="ORF">SAMN05421666_1749</name>
</gene>
<dbReference type="InterPro" id="IPR000994">
    <property type="entry name" value="Pept_M24"/>
</dbReference>
<dbReference type="InterPro" id="IPR050659">
    <property type="entry name" value="Peptidase_M24B"/>
</dbReference>
<keyword evidence="4" id="KW-1185">Reference proteome</keyword>
<feature type="domain" description="Creatinase N-terminal" evidence="2">
    <location>
        <begin position="13"/>
        <end position="152"/>
    </location>
</feature>
<dbReference type="Pfam" id="PF00557">
    <property type="entry name" value="Peptidase_M24"/>
    <property type="match status" value="1"/>
</dbReference>
<reference evidence="3 4" key="1">
    <citation type="submission" date="2017-01" db="EMBL/GenBank/DDBJ databases">
        <authorList>
            <person name="Mah S.A."/>
            <person name="Swanson W.J."/>
            <person name="Moy G.W."/>
            <person name="Vacquier V.D."/>
        </authorList>
    </citation>
    <scope>NUCLEOTIDE SEQUENCE [LARGE SCALE GENOMIC DNA]</scope>
    <source>
        <strain evidence="3 4">DSM 29590</strain>
    </source>
</reference>
<sequence>MRRGFARAEYEARLSLAQARMDAAGLGALLLTTEPEIRYFSGFLTRFWESPSRPWFLIVPLSGKPIAVIPSIGAALMAQTWIEDIRVWPAPDPADDGVSLLAATLREVGGPVGVPSGAESVLRMPLASYEAVKSASGLLFTHDHGITAGLRAVKSEAEIAKIAHACAIANRAFDRVTEIAREGRALSAVFRDFQRLLLEEGADLVAYIAGGAGPDGYGDVISPASDAPLVRGDVLMLDTGAVWDGYFCDFDRNFAVGAASGNAGLAHAQLAEAVQAGLEAARPGALACDVYAAMAAITGAGEGAGRLGHGLGMQLTEGLSLIPQDRTQLAAGMVITLEPGVTTGPGTIMVAEEDIVIREGGAQRLTRFAGAALPVV</sequence>
<dbReference type="InterPro" id="IPR001714">
    <property type="entry name" value="Pept_M24_MAP"/>
</dbReference>
<dbReference type="STRING" id="573024.SAMN05216208_0387"/>
<dbReference type="PANTHER" id="PTHR46112:SF3">
    <property type="entry name" value="AMINOPEPTIDASE YPDF"/>
    <property type="match status" value="1"/>
</dbReference>
<dbReference type="PANTHER" id="PTHR46112">
    <property type="entry name" value="AMINOPEPTIDASE"/>
    <property type="match status" value="1"/>
</dbReference>